<gene>
    <name evidence="1" type="ORF">VR44_12135</name>
</gene>
<evidence type="ECO:0000313" key="2">
    <source>
        <dbReference type="Proteomes" id="UP000033551"/>
    </source>
</evidence>
<sequence length="63" mass="6875">MKDPFACEEPALLARTGTADRAAARRAVASRATDGEDLRELLDMLGLRPADDPPAGRERRPRT</sequence>
<reference evidence="1 2" key="1">
    <citation type="submission" date="2015-02" db="EMBL/GenBank/DDBJ databases">
        <authorList>
            <person name="Ju K.-S."/>
            <person name="Doroghazi J.R."/>
            <person name="Metcalf W."/>
        </authorList>
    </citation>
    <scope>NUCLEOTIDE SEQUENCE [LARGE SCALE GENOMIC DNA]</scope>
    <source>
        <strain evidence="1 2">NRRL ISP-5550</strain>
    </source>
</reference>
<dbReference type="EMBL" id="JZWV01000298">
    <property type="protein sequence ID" value="KJY34316.1"/>
    <property type="molecule type" value="Genomic_DNA"/>
</dbReference>
<dbReference type="Proteomes" id="UP000033551">
    <property type="component" value="Unassembled WGS sequence"/>
</dbReference>
<organism evidence="1 2">
    <name type="scientific">Streptomyces katrae</name>
    <dbReference type="NCBI Taxonomy" id="68223"/>
    <lineage>
        <taxon>Bacteria</taxon>
        <taxon>Bacillati</taxon>
        <taxon>Actinomycetota</taxon>
        <taxon>Actinomycetes</taxon>
        <taxon>Kitasatosporales</taxon>
        <taxon>Streptomycetaceae</taxon>
        <taxon>Streptomyces</taxon>
    </lineage>
</organism>
<dbReference type="PATRIC" id="fig|68223.7.peg.6515"/>
<name>A0A0F4JMZ6_9ACTN</name>
<dbReference type="RefSeq" id="WP_045947458.1">
    <property type="nucleotide sequence ID" value="NZ_JZWV01000298.1"/>
</dbReference>
<dbReference type="OrthoDB" id="9972514at2"/>
<proteinExistence type="predicted"/>
<protein>
    <submittedName>
        <fullName evidence="1">Uncharacterized protein</fullName>
    </submittedName>
</protein>
<dbReference type="STRING" id="68223.GCA_002028425_06516"/>
<dbReference type="AlphaFoldDB" id="A0A0F4JMZ6"/>
<keyword evidence="2" id="KW-1185">Reference proteome</keyword>
<accession>A0A0F4JMZ6</accession>
<comment type="caution">
    <text evidence="1">The sequence shown here is derived from an EMBL/GenBank/DDBJ whole genome shotgun (WGS) entry which is preliminary data.</text>
</comment>
<evidence type="ECO:0000313" key="1">
    <source>
        <dbReference type="EMBL" id="KJY34316.1"/>
    </source>
</evidence>